<keyword evidence="4" id="KW-0479">Metal-binding</keyword>
<dbReference type="GO" id="GO:0016491">
    <property type="term" value="F:oxidoreductase activity"/>
    <property type="evidence" value="ECO:0007669"/>
    <property type="project" value="InterPro"/>
</dbReference>
<feature type="domain" description="Radical SAM core" evidence="7">
    <location>
        <begin position="5"/>
        <end position="240"/>
    </location>
</feature>
<dbReference type="InterPro" id="IPR026335">
    <property type="entry name" value="rSAM_SPASM_FxsB"/>
</dbReference>
<dbReference type="InterPro" id="IPR026337">
    <property type="entry name" value="AKG_HExxH"/>
</dbReference>
<dbReference type="NCBIfam" id="TIGR04267">
    <property type="entry name" value="mod_HExxH"/>
    <property type="match status" value="1"/>
</dbReference>
<dbReference type="RefSeq" id="WP_095493325.1">
    <property type="nucleotide sequence ID" value="NZ_NPKJ01000045.1"/>
</dbReference>
<dbReference type="PROSITE" id="PS51918">
    <property type="entry name" value="RADICAL_SAM"/>
    <property type="match status" value="1"/>
</dbReference>
<dbReference type="GO" id="GO:0046872">
    <property type="term" value="F:metal ion binding"/>
    <property type="evidence" value="ECO:0007669"/>
    <property type="project" value="UniProtKB-KW"/>
</dbReference>
<dbReference type="NCBIfam" id="TIGR04269">
    <property type="entry name" value="SAM_SPASM_FxsB"/>
    <property type="match status" value="1"/>
</dbReference>
<dbReference type="InterPro" id="IPR058240">
    <property type="entry name" value="rSAM_sf"/>
</dbReference>
<dbReference type="SUPFAM" id="SSF102114">
    <property type="entry name" value="Radical SAM enzymes"/>
    <property type="match status" value="1"/>
</dbReference>
<protein>
    <submittedName>
        <fullName evidence="8">FxsB family radical SAM/SPASM domain protein</fullName>
    </submittedName>
</protein>
<evidence type="ECO:0000256" key="6">
    <source>
        <dbReference type="ARBA" id="ARBA00023014"/>
    </source>
</evidence>
<dbReference type="GO" id="GO:0051539">
    <property type="term" value="F:4 iron, 4 sulfur cluster binding"/>
    <property type="evidence" value="ECO:0007669"/>
    <property type="project" value="UniProtKB-KW"/>
</dbReference>
<dbReference type="NCBIfam" id="NF041707">
    <property type="entry name" value="rSAM_YhhB"/>
    <property type="match status" value="1"/>
</dbReference>
<evidence type="ECO:0000256" key="3">
    <source>
        <dbReference type="ARBA" id="ARBA00022691"/>
    </source>
</evidence>
<dbReference type="SFLD" id="SFLDG01072">
    <property type="entry name" value="dehydrogenase_like"/>
    <property type="match status" value="1"/>
</dbReference>
<dbReference type="InterPro" id="IPR000385">
    <property type="entry name" value="MoaA_NifB_PqqE_Fe-S-bd_CS"/>
</dbReference>
<keyword evidence="3" id="KW-0949">S-adenosyl-L-methionine</keyword>
<dbReference type="Gene3D" id="3.20.20.70">
    <property type="entry name" value="Aldolase class I"/>
    <property type="match status" value="1"/>
</dbReference>
<dbReference type="InterPro" id="IPR023867">
    <property type="entry name" value="Sulphatase_maturase_rSAM"/>
</dbReference>
<keyword evidence="5" id="KW-0408">Iron</keyword>
<dbReference type="PANTHER" id="PTHR43273:SF8">
    <property type="entry name" value="RADICAL SAM DOMAIN PROTEIN"/>
    <property type="match status" value="1"/>
</dbReference>
<evidence type="ECO:0000256" key="2">
    <source>
        <dbReference type="ARBA" id="ARBA00022485"/>
    </source>
</evidence>
<accession>A0A271LL77</accession>
<dbReference type="Pfam" id="PF04055">
    <property type="entry name" value="Radical_SAM"/>
    <property type="match status" value="1"/>
</dbReference>
<dbReference type="PROSITE" id="PS01305">
    <property type="entry name" value="MOAA_NIFB_PQQE"/>
    <property type="match status" value="1"/>
</dbReference>
<keyword evidence="2" id="KW-0004">4Fe-4S</keyword>
<evidence type="ECO:0000256" key="5">
    <source>
        <dbReference type="ARBA" id="ARBA00023004"/>
    </source>
</evidence>
<dbReference type="SFLD" id="SFLDG01386">
    <property type="entry name" value="main_SPASM_domain-containing"/>
    <property type="match status" value="1"/>
</dbReference>
<dbReference type="InterPro" id="IPR007197">
    <property type="entry name" value="rSAM"/>
</dbReference>
<dbReference type="OrthoDB" id="9782387at2"/>
<dbReference type="AlphaFoldDB" id="A0A271LL77"/>
<comment type="caution">
    <text evidence="8">The sequence shown here is derived from an EMBL/GenBank/DDBJ whole genome shotgun (WGS) entry which is preliminary data.</text>
</comment>
<sequence>MTAGRTPPRITSFLVKVASRCNLDCDYCYVYHHADQSWRSMPRLLAADTRTAFVTRLGDYLAEASIPRCTVIFHGGEPLLAGVETLVAFADQIRAATPSLVDIGLQTNGLLLTEEALQAFEAANISVSLSLDGPKAANDKHRTSNKGRSSFDKVAAALERLKEHPTIFAGVIAVIDPTTSAEDLLEFFSHHQVPKLDFLLPDAHHLRQPPGRSGQEDLYETWLCRAFDVWLHRYPHLSIRTFEALLDAVAGLPSGTDAFGLGDVSLISIETDGSYHDLDVLKVTRDGATKIGGGVADTPIATIAASDRLAAHRELLSKPGLSVTCQECDIVDICGGGSLPHRFGENGFNNPTVYCGEMTTLVGHVRSRVQDLLGQAAKPSETLATGFDFDAYELAECGSDAMAYLCQSSRKALTAEFVRATAQLVPEQSEQVRRLEATDPERLAEIAQQPGAVAWQRTLLAQAEGRMLHTVDGLPLKADGGYLDLLNGRTPTELTYLAVAVDDPWLRKPFGDAIYFEDEEASALARPVVEQAFDIIERWRPALAAEIRLACRAIQFVGDPLAHPEKIVSFSDNTVPGALYVSVWQGDRLIDPYDLADSLVHEHRHQKLYLLERLAPTVEPTQMRVVSPWREDLRPPSGLLHAVFVFVELRRFWAFVLKAGPARLHNRAMKQLRDTDEHLAEAFATLLTCPLTEAGRSLTGVLQKAAGLVAEAA</sequence>
<evidence type="ECO:0000256" key="4">
    <source>
        <dbReference type="ARBA" id="ARBA00022723"/>
    </source>
</evidence>
<keyword evidence="6" id="KW-0411">Iron-sulfur</keyword>
<evidence type="ECO:0000313" key="8">
    <source>
        <dbReference type="EMBL" id="PAQ08901.1"/>
    </source>
</evidence>
<dbReference type="PANTHER" id="PTHR43273">
    <property type="entry name" value="ANAEROBIC SULFATASE-MATURATING ENZYME HOMOLOG ASLB-RELATED"/>
    <property type="match status" value="1"/>
</dbReference>
<gene>
    <name evidence="8" type="ORF">CIT26_14950</name>
</gene>
<dbReference type="InterPro" id="IPR013785">
    <property type="entry name" value="Aldolase_TIM"/>
</dbReference>
<dbReference type="Proteomes" id="UP000216442">
    <property type="component" value="Unassembled WGS sequence"/>
</dbReference>
<evidence type="ECO:0000259" key="7">
    <source>
        <dbReference type="PROSITE" id="PS51918"/>
    </source>
</evidence>
<evidence type="ECO:0000256" key="1">
    <source>
        <dbReference type="ARBA" id="ARBA00001966"/>
    </source>
</evidence>
<evidence type="ECO:0000313" key="9">
    <source>
        <dbReference type="Proteomes" id="UP000216442"/>
    </source>
</evidence>
<comment type="cofactor">
    <cofactor evidence="1">
        <name>[4Fe-4S] cluster</name>
        <dbReference type="ChEBI" id="CHEBI:49883"/>
    </cofactor>
</comment>
<reference evidence="8 9" key="1">
    <citation type="submission" date="2017-08" db="EMBL/GenBank/DDBJ databases">
        <title>Mesorhizobium wenxinae sp. nov., a novel rhizobial species isolated from root nodules of chickpea (Cicer arietinum L.).</title>
        <authorList>
            <person name="Zhang J."/>
        </authorList>
    </citation>
    <scope>NUCLEOTIDE SEQUENCE [LARGE SCALE GENOMIC DNA]</scope>
    <source>
        <strain evidence="8 9">SDW018</strain>
    </source>
</reference>
<organism evidence="8 9">
    <name type="scientific">Mesorhizobium temperatum</name>
    <dbReference type="NCBI Taxonomy" id="241416"/>
    <lineage>
        <taxon>Bacteria</taxon>
        <taxon>Pseudomonadati</taxon>
        <taxon>Pseudomonadota</taxon>
        <taxon>Alphaproteobacteria</taxon>
        <taxon>Hyphomicrobiales</taxon>
        <taxon>Phyllobacteriaceae</taxon>
        <taxon>Mesorhizobium</taxon>
    </lineage>
</organism>
<dbReference type="SFLD" id="SFLDG01067">
    <property type="entry name" value="SPASM/twitch_domain_containing"/>
    <property type="match status" value="1"/>
</dbReference>
<name>A0A271LL77_9HYPH</name>
<dbReference type="SFLD" id="SFLDS00029">
    <property type="entry name" value="Radical_SAM"/>
    <property type="match status" value="1"/>
</dbReference>
<proteinExistence type="predicted"/>
<dbReference type="CDD" id="cd01335">
    <property type="entry name" value="Radical_SAM"/>
    <property type="match status" value="1"/>
</dbReference>
<keyword evidence="9" id="KW-1185">Reference proteome</keyword>
<dbReference type="EMBL" id="NPKJ01000045">
    <property type="protein sequence ID" value="PAQ08901.1"/>
    <property type="molecule type" value="Genomic_DNA"/>
</dbReference>